<sequence>MCCASSQRSYLVLRAAIANRNALLFLFLENKHFIAGEVKITPWRGLDRVNEEL</sequence>
<dbReference type="AlphaFoldDB" id="A0AAW6BMK2"/>
<gene>
    <name evidence="1" type="ORF">PH362_14625</name>
</gene>
<evidence type="ECO:0000313" key="2">
    <source>
        <dbReference type="Proteomes" id="UP001212996"/>
    </source>
</evidence>
<reference evidence="1" key="1">
    <citation type="submission" date="2023-01" db="EMBL/GenBank/DDBJ databases">
        <title>Genome sequencing of Photorhabdus bodei 09-20.</title>
        <authorList>
            <person name="Kalindamar S."/>
            <person name="Kumru S."/>
        </authorList>
    </citation>
    <scope>NUCLEOTIDE SEQUENCE</scope>
    <source>
        <strain evidence="1">09-20</strain>
    </source>
</reference>
<dbReference type="EMBL" id="JAQMFO010000021">
    <property type="protein sequence ID" value="MDB6373140.1"/>
    <property type="molecule type" value="Genomic_DNA"/>
</dbReference>
<evidence type="ECO:0000313" key="1">
    <source>
        <dbReference type="EMBL" id="MDB6373140.1"/>
    </source>
</evidence>
<name>A0AAW6BMK2_9GAMM</name>
<dbReference type="Proteomes" id="UP001212996">
    <property type="component" value="Unassembled WGS sequence"/>
</dbReference>
<organism evidence="1 2">
    <name type="scientific">Photorhabdus bodei</name>
    <dbReference type="NCBI Taxonomy" id="2029681"/>
    <lineage>
        <taxon>Bacteria</taxon>
        <taxon>Pseudomonadati</taxon>
        <taxon>Pseudomonadota</taxon>
        <taxon>Gammaproteobacteria</taxon>
        <taxon>Enterobacterales</taxon>
        <taxon>Morganellaceae</taxon>
        <taxon>Photorhabdus</taxon>
    </lineage>
</organism>
<comment type="caution">
    <text evidence="1">The sequence shown here is derived from an EMBL/GenBank/DDBJ whole genome shotgun (WGS) entry which is preliminary data.</text>
</comment>
<protein>
    <submittedName>
        <fullName evidence="1">Uncharacterized protein</fullName>
    </submittedName>
</protein>
<accession>A0AAW6BMK2</accession>
<dbReference type="RefSeq" id="WP_271866759.1">
    <property type="nucleotide sequence ID" value="NZ_JAQMFO010000021.1"/>
</dbReference>
<proteinExistence type="predicted"/>